<proteinExistence type="predicted"/>
<dbReference type="PANTHER" id="PTHR35176:SF6">
    <property type="entry name" value="HEME OXYGENASE HI_0854-RELATED"/>
    <property type="match status" value="1"/>
</dbReference>
<gene>
    <name evidence="3" type="ORF">AVDCRST_MAG58-1656</name>
</gene>
<sequence length="138" mass="15955">MSDKLDGQDLHPMVLELARGQNFAALTTLLPGGHPQTQVMWVDANEQHLLVNTEVHRQKFRNVERDPRVTVTIWDMNDPYRFVEVRGEVVGKVKGQESREHIDELSHKYRGETYQTSIQSERVVLRIAPSRQVVREPS</sequence>
<protein>
    <recommendedName>
        <fullName evidence="2">Pyridoxamine 5'-phosphate oxidase N-terminal domain-containing protein</fullName>
    </recommendedName>
</protein>
<dbReference type="AlphaFoldDB" id="A0A6J4QVC9"/>
<dbReference type="EMBL" id="CADCVF010000036">
    <property type="protein sequence ID" value="CAA9456410.1"/>
    <property type="molecule type" value="Genomic_DNA"/>
</dbReference>
<dbReference type="InterPro" id="IPR012349">
    <property type="entry name" value="Split_barrel_FMN-bd"/>
</dbReference>
<dbReference type="GO" id="GO:0016627">
    <property type="term" value="F:oxidoreductase activity, acting on the CH-CH group of donors"/>
    <property type="evidence" value="ECO:0007669"/>
    <property type="project" value="TreeGrafter"/>
</dbReference>
<reference evidence="3" key="1">
    <citation type="submission" date="2020-02" db="EMBL/GenBank/DDBJ databases">
        <authorList>
            <person name="Meier V. D."/>
        </authorList>
    </citation>
    <scope>NUCLEOTIDE SEQUENCE</scope>
    <source>
        <strain evidence="3">AVDCRST_MAG58</strain>
    </source>
</reference>
<feature type="domain" description="Pyridoxamine 5'-phosphate oxidase N-terminal" evidence="2">
    <location>
        <begin position="14"/>
        <end position="131"/>
    </location>
</feature>
<dbReference type="Pfam" id="PF01243">
    <property type="entry name" value="PNPOx_N"/>
    <property type="match status" value="1"/>
</dbReference>
<dbReference type="InterPro" id="IPR052019">
    <property type="entry name" value="F420H2_bilvrd_red/Heme_oxyg"/>
</dbReference>
<accession>A0A6J4QVC9</accession>
<dbReference type="SUPFAM" id="SSF50475">
    <property type="entry name" value="FMN-binding split barrel"/>
    <property type="match status" value="1"/>
</dbReference>
<dbReference type="Gene3D" id="2.30.110.10">
    <property type="entry name" value="Electron Transport, Fmn-binding Protein, Chain A"/>
    <property type="match status" value="1"/>
</dbReference>
<dbReference type="InterPro" id="IPR019920">
    <property type="entry name" value="F420-binding_dom_put"/>
</dbReference>
<keyword evidence="1" id="KW-0560">Oxidoreductase</keyword>
<dbReference type="GO" id="GO:0005829">
    <property type="term" value="C:cytosol"/>
    <property type="evidence" value="ECO:0007669"/>
    <property type="project" value="TreeGrafter"/>
</dbReference>
<evidence type="ECO:0000256" key="1">
    <source>
        <dbReference type="ARBA" id="ARBA00023002"/>
    </source>
</evidence>
<evidence type="ECO:0000259" key="2">
    <source>
        <dbReference type="Pfam" id="PF01243"/>
    </source>
</evidence>
<evidence type="ECO:0000313" key="3">
    <source>
        <dbReference type="EMBL" id="CAA9456410.1"/>
    </source>
</evidence>
<name>A0A6J4QVC9_9ACTN</name>
<organism evidence="3">
    <name type="scientific">uncultured Rubrobacteraceae bacterium</name>
    <dbReference type="NCBI Taxonomy" id="349277"/>
    <lineage>
        <taxon>Bacteria</taxon>
        <taxon>Bacillati</taxon>
        <taxon>Actinomycetota</taxon>
        <taxon>Rubrobacteria</taxon>
        <taxon>Rubrobacterales</taxon>
        <taxon>Rubrobacteraceae</taxon>
        <taxon>environmental samples</taxon>
    </lineage>
</organism>
<dbReference type="GO" id="GO:0070967">
    <property type="term" value="F:coenzyme F420 binding"/>
    <property type="evidence" value="ECO:0007669"/>
    <property type="project" value="TreeGrafter"/>
</dbReference>
<dbReference type="NCBIfam" id="TIGR03618">
    <property type="entry name" value="Rv1155_F420"/>
    <property type="match status" value="1"/>
</dbReference>
<dbReference type="PANTHER" id="PTHR35176">
    <property type="entry name" value="HEME OXYGENASE HI_0854-RELATED"/>
    <property type="match status" value="1"/>
</dbReference>
<dbReference type="InterPro" id="IPR011576">
    <property type="entry name" value="Pyridox_Oxase_N"/>
</dbReference>